<gene>
    <name evidence="1" type="ORF">CCUR1050_LOCUS16048</name>
    <name evidence="2" type="ORF">CCUR1050_LOCUS16049</name>
</gene>
<proteinExistence type="predicted"/>
<evidence type="ECO:0000313" key="1">
    <source>
        <dbReference type="EMBL" id="CAD8638364.1"/>
    </source>
</evidence>
<accession>A0A6T7Z0Q0</accession>
<reference evidence="1" key="1">
    <citation type="submission" date="2021-01" db="EMBL/GenBank/DDBJ databases">
        <authorList>
            <person name="Corre E."/>
            <person name="Pelletier E."/>
            <person name="Niang G."/>
            <person name="Scheremetjew M."/>
            <person name="Finn R."/>
            <person name="Kale V."/>
            <person name="Holt S."/>
            <person name="Cochrane G."/>
            <person name="Meng A."/>
            <person name="Brown T."/>
            <person name="Cohen L."/>
        </authorList>
    </citation>
    <scope>NUCLEOTIDE SEQUENCE</scope>
    <source>
        <strain evidence="1">CCAP979/52</strain>
    </source>
</reference>
<sequence>MFEILTLAFFGDCRSEAKRALLGPSVCKPSPAWTANTDPVRTPNAQGPNPYDTTVAAQIEASLVSGHNKSRFYRQEYFEPLNSNPGIAVSS</sequence>
<dbReference type="EMBL" id="HBEZ01029031">
    <property type="protein sequence ID" value="CAD8638365.1"/>
    <property type="molecule type" value="Transcribed_RNA"/>
</dbReference>
<dbReference type="EMBL" id="HBEZ01029030">
    <property type="protein sequence ID" value="CAD8638364.1"/>
    <property type="molecule type" value="Transcribed_RNA"/>
</dbReference>
<organism evidence="1">
    <name type="scientific">Cryptomonas curvata</name>
    <dbReference type="NCBI Taxonomy" id="233186"/>
    <lineage>
        <taxon>Eukaryota</taxon>
        <taxon>Cryptophyceae</taxon>
        <taxon>Cryptomonadales</taxon>
        <taxon>Cryptomonadaceae</taxon>
        <taxon>Cryptomonas</taxon>
    </lineage>
</organism>
<dbReference type="AlphaFoldDB" id="A0A6T7Z0Q0"/>
<evidence type="ECO:0000313" key="2">
    <source>
        <dbReference type="EMBL" id="CAD8638365.1"/>
    </source>
</evidence>
<protein>
    <submittedName>
        <fullName evidence="1">Uncharacterized protein</fullName>
    </submittedName>
</protein>
<name>A0A6T7Z0Q0_9CRYP</name>